<evidence type="ECO:0000313" key="3">
    <source>
        <dbReference type="Proteomes" id="UP001254813"/>
    </source>
</evidence>
<dbReference type="EMBL" id="JAMQOQ010000001">
    <property type="protein sequence ID" value="MDS0292951.1"/>
    <property type="molecule type" value="Genomic_DNA"/>
</dbReference>
<accession>A0ABU2FWN0</accession>
<dbReference type="RefSeq" id="WP_310926788.1">
    <property type="nucleotide sequence ID" value="NZ_JAMQOQ010000001.1"/>
</dbReference>
<organism evidence="2 3">
    <name type="scientific">Halogeometricum luteum</name>
    <dbReference type="NCBI Taxonomy" id="2950537"/>
    <lineage>
        <taxon>Archaea</taxon>
        <taxon>Methanobacteriati</taxon>
        <taxon>Methanobacteriota</taxon>
        <taxon>Stenosarchaea group</taxon>
        <taxon>Halobacteria</taxon>
        <taxon>Halobacteriales</taxon>
        <taxon>Haloferacaceae</taxon>
        <taxon>Halogeometricum</taxon>
    </lineage>
</organism>
<feature type="region of interest" description="Disordered" evidence="1">
    <location>
        <begin position="62"/>
        <end position="85"/>
    </location>
</feature>
<feature type="compositionally biased region" description="Basic and acidic residues" evidence="1">
    <location>
        <begin position="26"/>
        <end position="38"/>
    </location>
</feature>
<evidence type="ECO:0000256" key="1">
    <source>
        <dbReference type="SAM" id="MobiDB-lite"/>
    </source>
</evidence>
<evidence type="ECO:0000313" key="2">
    <source>
        <dbReference type="EMBL" id="MDS0292951.1"/>
    </source>
</evidence>
<comment type="caution">
    <text evidence="2">The sequence shown here is derived from an EMBL/GenBank/DDBJ whole genome shotgun (WGS) entry which is preliminary data.</text>
</comment>
<feature type="region of interest" description="Disordered" evidence="1">
    <location>
        <begin position="15"/>
        <end position="50"/>
    </location>
</feature>
<keyword evidence="3" id="KW-1185">Reference proteome</keyword>
<gene>
    <name evidence="2" type="ORF">NDI79_02055</name>
</gene>
<reference evidence="2 3" key="1">
    <citation type="submission" date="2022-06" db="EMBL/GenBank/DDBJ databases">
        <title>Halogeometricum sp. a new haloarchaeum isolate from saline soil.</title>
        <authorList>
            <person name="Strakova D."/>
            <person name="Galisteo C."/>
            <person name="Sanchez-Porro C."/>
            <person name="Ventosa A."/>
        </authorList>
    </citation>
    <scope>NUCLEOTIDE SEQUENCE [LARGE SCALE GENOMIC DNA]</scope>
    <source>
        <strain evidence="3">S3BR25-2</strain>
    </source>
</reference>
<name>A0ABU2FWN0_9EURY</name>
<protein>
    <submittedName>
        <fullName evidence="2">Uncharacterized protein</fullName>
    </submittedName>
</protein>
<sequence>MFVDVHRRELLPRPVKRVAGGGRRVGSRDGEETERERATAAGKSPPAGLKRVDLRGFTAVPTASAESNVEEEHELLSARPPQEGV</sequence>
<dbReference type="Proteomes" id="UP001254813">
    <property type="component" value="Unassembled WGS sequence"/>
</dbReference>
<proteinExistence type="predicted"/>